<organism evidence="1 2">
    <name type="scientific">Pristionchus fissidentatus</name>
    <dbReference type="NCBI Taxonomy" id="1538716"/>
    <lineage>
        <taxon>Eukaryota</taxon>
        <taxon>Metazoa</taxon>
        <taxon>Ecdysozoa</taxon>
        <taxon>Nematoda</taxon>
        <taxon>Chromadorea</taxon>
        <taxon>Rhabditida</taxon>
        <taxon>Rhabditina</taxon>
        <taxon>Diplogasteromorpha</taxon>
        <taxon>Diplogasteroidea</taxon>
        <taxon>Neodiplogasteridae</taxon>
        <taxon>Pristionchus</taxon>
    </lineage>
</organism>
<comment type="caution">
    <text evidence="1">The sequence shown here is derived from an EMBL/GenBank/DDBJ whole genome shotgun (WGS) entry which is preliminary data.</text>
</comment>
<dbReference type="Proteomes" id="UP001432322">
    <property type="component" value="Unassembled WGS sequence"/>
</dbReference>
<reference evidence="1" key="1">
    <citation type="submission" date="2023-10" db="EMBL/GenBank/DDBJ databases">
        <title>Genome assembly of Pristionchus species.</title>
        <authorList>
            <person name="Yoshida K."/>
            <person name="Sommer R.J."/>
        </authorList>
    </citation>
    <scope>NUCLEOTIDE SEQUENCE</scope>
    <source>
        <strain evidence="1">RS5133</strain>
    </source>
</reference>
<gene>
    <name evidence="1" type="ORF">PFISCL1PPCAC_7565</name>
</gene>
<feature type="non-terminal residue" evidence="1">
    <location>
        <position position="1"/>
    </location>
</feature>
<feature type="non-terminal residue" evidence="1">
    <location>
        <position position="76"/>
    </location>
</feature>
<dbReference type="EMBL" id="BTSY01000002">
    <property type="protein sequence ID" value="GMT16268.1"/>
    <property type="molecule type" value="Genomic_DNA"/>
</dbReference>
<dbReference type="AlphaFoldDB" id="A0AAV5VDI9"/>
<accession>A0AAV5VDI9</accession>
<keyword evidence="2" id="KW-1185">Reference proteome</keyword>
<proteinExistence type="predicted"/>
<evidence type="ECO:0000313" key="2">
    <source>
        <dbReference type="Proteomes" id="UP001432322"/>
    </source>
</evidence>
<protein>
    <submittedName>
        <fullName evidence="1">Uncharacterized protein</fullName>
    </submittedName>
</protein>
<sequence length="76" mass="8898">VLINWQNETRSAMVRPPPVHAGKYQNHAGFGDTRSCEDYWRRNDRNAQGKNGLSVRCNYKHRLLFRRPLCEVAVRS</sequence>
<evidence type="ECO:0000313" key="1">
    <source>
        <dbReference type="EMBL" id="GMT16268.1"/>
    </source>
</evidence>
<name>A0AAV5VDI9_9BILA</name>